<dbReference type="Gene3D" id="1.10.287.950">
    <property type="entry name" value="Methyl-accepting chemotaxis protein"/>
    <property type="match status" value="1"/>
</dbReference>
<reference evidence="5" key="1">
    <citation type="journal article" date="2021" name="Front. Microbiol.">
        <title>Comprehensive Comparative Genomics and Phenotyping of Methylobacterium Species.</title>
        <authorList>
            <person name="Alessa O."/>
            <person name="Ogura Y."/>
            <person name="Fujitani Y."/>
            <person name="Takami H."/>
            <person name="Hayashi T."/>
            <person name="Sahin N."/>
            <person name="Tani A."/>
        </authorList>
    </citation>
    <scope>NUCLEOTIDE SEQUENCE</scope>
    <source>
        <strain evidence="5">DSM 19015</strain>
    </source>
</reference>
<sequence>MDPAERESAEYKTFWASLAAGEFRSGEYKRVARGGREIWLQATYNPILGLTGKPTKVVKFASDITARKLLSAEHLGQIEAIHKSQGVIEFTLDGTILTANANFLSVVCYGLDEIRGQHHRMFVDPEERESTSYRAFWASLAQGKFQAAEFRRIGKDGREIWLQAVYSPILDPSGRPFKVVKFATDITREKLQSADHLGKIDAISKSQAVIEFTLDGTILDANANFLAAVGYDLDEIRGQHHRVFMDPEQREQPAYCDFWDRLGRGEFQAGEFQRVAKGGRPLWLQATYNPIFDPRGKPYKIVKFASEITADIARRDQFQLLSLVANETDNSVVMTDPAGRIEYVNPGFTRLTGYSAAEVMGRKPGDFLQGPATSQETRRAVRERLARREPFYDEILNYTKGGAPYWISLSINPIFDEAGVLQRFISIQANVTETKQASVRRGIQLDAIGTSNAICEWSVAGQLTSANACLRDQGILVEDAHSNAGRLISQADRQALLAGQQIRRELCWPSKDGFGVWLDAVLSMLPDLEGRPEKILMCAVDITLRKRTMEQTNSALSEVMASSRKIDGITRVIDTIAKQTNLLALNATIEVARAGEAGRGFAVVASEVRDLAGRSAASSSDIAGLVGESQARIEILAKALGTSASAAQAA</sequence>
<dbReference type="CDD" id="cd00130">
    <property type="entry name" value="PAS"/>
    <property type="match status" value="3"/>
</dbReference>
<organism evidence="5 6">
    <name type="scientific">Methylobacterium iners</name>
    <dbReference type="NCBI Taxonomy" id="418707"/>
    <lineage>
        <taxon>Bacteria</taxon>
        <taxon>Pseudomonadati</taxon>
        <taxon>Pseudomonadota</taxon>
        <taxon>Alphaproteobacteria</taxon>
        <taxon>Hyphomicrobiales</taxon>
        <taxon>Methylobacteriaceae</taxon>
        <taxon>Methylobacterium</taxon>
    </lineage>
</organism>
<dbReference type="InterPro" id="IPR035965">
    <property type="entry name" value="PAS-like_dom_sf"/>
</dbReference>
<dbReference type="PANTHER" id="PTHR24422">
    <property type="entry name" value="CHEMOTAXIS PROTEIN METHYLTRANSFERASE"/>
    <property type="match status" value="1"/>
</dbReference>
<dbReference type="InterPro" id="IPR013655">
    <property type="entry name" value="PAS_fold_3"/>
</dbReference>
<dbReference type="InterPro" id="IPR004089">
    <property type="entry name" value="MCPsignal_dom"/>
</dbReference>
<proteinExistence type="predicted"/>
<dbReference type="NCBIfam" id="TIGR00229">
    <property type="entry name" value="sensory_box"/>
    <property type="match status" value="3"/>
</dbReference>
<feature type="domain" description="Methyl-accepting transducer" evidence="2">
    <location>
        <begin position="546"/>
        <end position="650"/>
    </location>
</feature>
<dbReference type="Gene3D" id="3.30.450.20">
    <property type="entry name" value="PAS domain"/>
    <property type="match status" value="5"/>
</dbReference>
<dbReference type="Pfam" id="PF08448">
    <property type="entry name" value="PAS_4"/>
    <property type="match status" value="1"/>
</dbReference>
<dbReference type="InterPro" id="IPR000700">
    <property type="entry name" value="PAS-assoc_C"/>
</dbReference>
<dbReference type="InterPro" id="IPR001610">
    <property type="entry name" value="PAC"/>
</dbReference>
<dbReference type="InterPro" id="IPR013656">
    <property type="entry name" value="PAS_4"/>
</dbReference>
<dbReference type="Pfam" id="PF13426">
    <property type="entry name" value="PAS_9"/>
    <property type="match status" value="1"/>
</dbReference>
<evidence type="ECO:0000313" key="5">
    <source>
        <dbReference type="EMBL" id="GJD96747.1"/>
    </source>
</evidence>
<dbReference type="InterPro" id="IPR050903">
    <property type="entry name" value="Bact_Chemotaxis_MeTrfase"/>
</dbReference>
<evidence type="ECO:0000313" key="6">
    <source>
        <dbReference type="Proteomes" id="UP001055125"/>
    </source>
</evidence>
<dbReference type="PANTHER" id="PTHR24422:SF10">
    <property type="entry name" value="CHEMOTAXIS PROTEIN METHYLTRANSFERASE 2"/>
    <property type="match status" value="1"/>
</dbReference>
<dbReference type="SMART" id="SM00283">
    <property type="entry name" value="MA"/>
    <property type="match status" value="1"/>
</dbReference>
<dbReference type="SUPFAM" id="SSF58104">
    <property type="entry name" value="Methyl-accepting chemotaxis protein (MCP) signaling domain"/>
    <property type="match status" value="1"/>
</dbReference>
<dbReference type="SMART" id="SM00086">
    <property type="entry name" value="PAC"/>
    <property type="match status" value="5"/>
</dbReference>
<feature type="domain" description="PAC" evidence="4">
    <location>
        <begin position="146"/>
        <end position="198"/>
    </location>
</feature>
<evidence type="ECO:0000259" key="2">
    <source>
        <dbReference type="PROSITE" id="PS50111"/>
    </source>
</evidence>
<evidence type="ECO:0000259" key="4">
    <source>
        <dbReference type="PROSITE" id="PS50113"/>
    </source>
</evidence>
<name>A0ABQ4S4R5_9HYPH</name>
<keyword evidence="1" id="KW-0807">Transducer</keyword>
<dbReference type="PROSITE" id="PS50113">
    <property type="entry name" value="PAC"/>
    <property type="match status" value="4"/>
</dbReference>
<feature type="domain" description="PAC" evidence="4">
    <location>
        <begin position="268"/>
        <end position="320"/>
    </location>
</feature>
<feature type="domain" description="PAS" evidence="3">
    <location>
        <begin position="317"/>
        <end position="388"/>
    </location>
</feature>
<dbReference type="SUPFAM" id="SSF55785">
    <property type="entry name" value="PYP-like sensor domain (PAS domain)"/>
    <property type="match status" value="5"/>
</dbReference>
<reference evidence="5" key="2">
    <citation type="submission" date="2021-08" db="EMBL/GenBank/DDBJ databases">
        <authorList>
            <person name="Tani A."/>
            <person name="Ola A."/>
            <person name="Ogura Y."/>
            <person name="Katsura K."/>
            <person name="Hayashi T."/>
        </authorList>
    </citation>
    <scope>NUCLEOTIDE SEQUENCE</scope>
    <source>
        <strain evidence="5">DSM 19015</strain>
    </source>
</reference>
<evidence type="ECO:0000259" key="3">
    <source>
        <dbReference type="PROSITE" id="PS50112"/>
    </source>
</evidence>
<accession>A0ABQ4S4R5</accession>
<feature type="domain" description="PAC" evidence="4">
    <location>
        <begin position="24"/>
        <end position="76"/>
    </location>
</feature>
<dbReference type="EMBL" id="BPQP01000067">
    <property type="protein sequence ID" value="GJD96747.1"/>
    <property type="molecule type" value="Genomic_DNA"/>
</dbReference>
<dbReference type="Proteomes" id="UP001055125">
    <property type="component" value="Unassembled WGS sequence"/>
</dbReference>
<dbReference type="Pfam" id="PF00015">
    <property type="entry name" value="MCPsignal"/>
    <property type="match status" value="1"/>
</dbReference>
<dbReference type="PROSITE" id="PS50112">
    <property type="entry name" value="PAS"/>
    <property type="match status" value="1"/>
</dbReference>
<gene>
    <name evidence="5" type="ORF">OCOJLMKI_3972</name>
</gene>
<dbReference type="Pfam" id="PF08447">
    <property type="entry name" value="PAS_3"/>
    <property type="match status" value="2"/>
</dbReference>
<dbReference type="PROSITE" id="PS50111">
    <property type="entry name" value="CHEMOTAXIS_TRANSDUC_2"/>
    <property type="match status" value="1"/>
</dbReference>
<evidence type="ECO:0000256" key="1">
    <source>
        <dbReference type="PROSITE-ProRule" id="PRU00284"/>
    </source>
</evidence>
<dbReference type="InterPro" id="IPR000014">
    <property type="entry name" value="PAS"/>
</dbReference>
<dbReference type="SMART" id="SM00091">
    <property type="entry name" value="PAS"/>
    <property type="match status" value="3"/>
</dbReference>
<evidence type="ECO:0008006" key="7">
    <source>
        <dbReference type="Google" id="ProtNLM"/>
    </source>
</evidence>
<comment type="caution">
    <text evidence="5">The sequence shown here is derived from an EMBL/GenBank/DDBJ whole genome shotgun (WGS) entry which is preliminary data.</text>
</comment>
<protein>
    <recommendedName>
        <fullName evidence="7">Histidine kinase</fullName>
    </recommendedName>
</protein>
<feature type="domain" description="PAC" evidence="4">
    <location>
        <begin position="389"/>
        <end position="443"/>
    </location>
</feature>
<keyword evidence="6" id="KW-1185">Reference proteome</keyword>